<accession>A0A6C0K1D4</accession>
<sequence length="100" mass="12220">MFFDLPKELIDKINGYDPTKRFHFDKVVHQLRMRQVWYEVTRYSLFPAEKWIPHFGSQRFMTGDMFEDHVVLQTRWHRIHGNKPRLPFNQEDLFANILGI</sequence>
<dbReference type="EMBL" id="MN740791">
    <property type="protein sequence ID" value="QHU11865.1"/>
    <property type="molecule type" value="Genomic_DNA"/>
</dbReference>
<proteinExistence type="predicted"/>
<dbReference type="AlphaFoldDB" id="A0A6C0K1D4"/>
<reference evidence="1" key="1">
    <citation type="journal article" date="2020" name="Nature">
        <title>Giant virus diversity and host interactions through global metagenomics.</title>
        <authorList>
            <person name="Schulz F."/>
            <person name="Roux S."/>
            <person name="Paez-Espino D."/>
            <person name="Jungbluth S."/>
            <person name="Walsh D.A."/>
            <person name="Denef V.J."/>
            <person name="McMahon K.D."/>
            <person name="Konstantinidis K.T."/>
            <person name="Eloe-Fadrosh E.A."/>
            <person name="Kyrpides N.C."/>
            <person name="Woyke T."/>
        </authorList>
    </citation>
    <scope>NUCLEOTIDE SEQUENCE</scope>
    <source>
        <strain evidence="1">GVMAG-S-1101169-75</strain>
    </source>
</reference>
<protein>
    <submittedName>
        <fullName evidence="1">Uncharacterized protein</fullName>
    </submittedName>
</protein>
<organism evidence="1">
    <name type="scientific">viral metagenome</name>
    <dbReference type="NCBI Taxonomy" id="1070528"/>
    <lineage>
        <taxon>unclassified sequences</taxon>
        <taxon>metagenomes</taxon>
        <taxon>organismal metagenomes</taxon>
    </lineage>
</organism>
<evidence type="ECO:0000313" key="1">
    <source>
        <dbReference type="EMBL" id="QHU11865.1"/>
    </source>
</evidence>
<name>A0A6C0K1D4_9ZZZZ</name>